<feature type="region of interest" description="Disordered" evidence="5">
    <location>
        <begin position="104"/>
        <end position="155"/>
    </location>
</feature>
<dbReference type="SUPFAM" id="SSF47095">
    <property type="entry name" value="HMG-box"/>
    <property type="match status" value="1"/>
</dbReference>
<dbReference type="InterPro" id="IPR050140">
    <property type="entry name" value="SRY-related_HMG-box_TF-like"/>
</dbReference>
<keyword evidence="9" id="KW-1185">Reference proteome</keyword>
<feature type="compositionally biased region" description="Polar residues" evidence="5">
    <location>
        <begin position="29"/>
        <end position="47"/>
    </location>
</feature>
<dbReference type="CDD" id="cd01389">
    <property type="entry name" value="HMG-box_ROX1-like"/>
    <property type="match status" value="1"/>
</dbReference>
<feature type="region of interest" description="Disordered" evidence="5">
    <location>
        <begin position="212"/>
        <end position="231"/>
    </location>
</feature>
<dbReference type="Gene3D" id="1.10.30.10">
    <property type="entry name" value="High mobility group box domain"/>
    <property type="match status" value="1"/>
</dbReference>
<dbReference type="InterPro" id="IPR036910">
    <property type="entry name" value="HMG_box_dom_sf"/>
</dbReference>
<evidence type="ECO:0000313" key="9">
    <source>
        <dbReference type="Proteomes" id="UP000630445"/>
    </source>
</evidence>
<keyword evidence="1" id="KW-0805">Transcription regulation</keyword>
<dbReference type="GO" id="GO:0000978">
    <property type="term" value="F:RNA polymerase II cis-regulatory region sequence-specific DNA binding"/>
    <property type="evidence" value="ECO:0007669"/>
    <property type="project" value="TreeGrafter"/>
</dbReference>
<evidence type="ECO:0000256" key="5">
    <source>
        <dbReference type="SAM" id="MobiDB-lite"/>
    </source>
</evidence>
<dbReference type="FunFam" id="1.10.30.10:FF:000041">
    <property type="entry name" value="HMG box family protein"/>
    <property type="match status" value="1"/>
</dbReference>
<feature type="domain" description="HMG box" evidence="6">
    <location>
        <begin position="359"/>
        <end position="427"/>
    </location>
</feature>
<evidence type="ECO:0000256" key="1">
    <source>
        <dbReference type="ARBA" id="ARBA00023015"/>
    </source>
</evidence>
<dbReference type="GO" id="GO:0030154">
    <property type="term" value="P:cell differentiation"/>
    <property type="evidence" value="ECO:0007669"/>
    <property type="project" value="TreeGrafter"/>
</dbReference>
<evidence type="ECO:0000313" key="7">
    <source>
        <dbReference type="EMBL" id="KAF7115238.1"/>
    </source>
</evidence>
<dbReference type="AlphaFoldDB" id="A0A8H6UBB9"/>
<dbReference type="GO" id="GO:0001228">
    <property type="term" value="F:DNA-binding transcription activator activity, RNA polymerase II-specific"/>
    <property type="evidence" value="ECO:0007669"/>
    <property type="project" value="TreeGrafter"/>
</dbReference>
<feature type="region of interest" description="Disordered" evidence="5">
    <location>
        <begin position="29"/>
        <end position="48"/>
    </location>
</feature>
<dbReference type="PANTHER" id="PTHR10270:SF320">
    <property type="entry name" value="BOX TRANSCRIPTIONAL REGULATOR, PUTATIVE (AFU_ORTHOLOGUE AFUA_4G10820)-RELATED"/>
    <property type="match status" value="1"/>
</dbReference>
<name>A0A8H6UBB9_9EURO</name>
<dbReference type="Pfam" id="PF00505">
    <property type="entry name" value="HMG_box"/>
    <property type="match status" value="1"/>
</dbReference>
<dbReference type="GO" id="GO:0005634">
    <property type="term" value="C:nucleus"/>
    <property type="evidence" value="ECO:0007669"/>
    <property type="project" value="UniProtKB-UniRule"/>
</dbReference>
<dbReference type="PANTHER" id="PTHR10270">
    <property type="entry name" value="SOX TRANSCRIPTION FACTOR"/>
    <property type="match status" value="1"/>
</dbReference>
<gene>
    <name evidence="7" type="ORF">CNMCM5793_001665</name>
    <name evidence="8" type="ORF">CNMCM6106_000602</name>
</gene>
<reference evidence="7" key="1">
    <citation type="submission" date="2020-06" db="EMBL/GenBank/DDBJ databases">
        <title>Draft genome sequences of strains closely related to Aspergillus parafelis and Aspergillus hiratsukae.</title>
        <authorList>
            <person name="Dos Santos R.A.C."/>
            <person name="Rivero-Menendez O."/>
            <person name="Steenwyk J.L."/>
            <person name="Mead M.E."/>
            <person name="Goldman G.H."/>
            <person name="Alastruey-Izquierdo A."/>
            <person name="Rokas A."/>
        </authorList>
    </citation>
    <scope>NUCLEOTIDE SEQUENCE</scope>
    <source>
        <strain evidence="7">CNM-CM5793</strain>
        <strain evidence="8">CNM-CM6106</strain>
    </source>
</reference>
<proteinExistence type="predicted"/>
<evidence type="ECO:0000256" key="2">
    <source>
        <dbReference type="ARBA" id="ARBA00023125"/>
    </source>
</evidence>
<keyword evidence="4" id="KW-0539">Nucleus</keyword>
<dbReference type="GO" id="GO:0000122">
    <property type="term" value="P:negative regulation of transcription by RNA polymerase II"/>
    <property type="evidence" value="ECO:0007669"/>
    <property type="project" value="TreeGrafter"/>
</dbReference>
<accession>A0A8H6UBB9</accession>
<dbReference type="EMBL" id="JACBAF010002310">
    <property type="protein sequence ID" value="KAF7156570.1"/>
    <property type="molecule type" value="Genomic_DNA"/>
</dbReference>
<feature type="compositionally biased region" description="Low complexity" evidence="5">
    <location>
        <begin position="135"/>
        <end position="148"/>
    </location>
</feature>
<evidence type="ECO:0000256" key="3">
    <source>
        <dbReference type="ARBA" id="ARBA00023163"/>
    </source>
</evidence>
<evidence type="ECO:0000313" key="8">
    <source>
        <dbReference type="EMBL" id="KAF7156570.1"/>
    </source>
</evidence>
<comment type="caution">
    <text evidence="7">The sequence shown here is derived from an EMBL/GenBank/DDBJ whole genome shotgun (WGS) entry which is preliminary data.</text>
</comment>
<feature type="region of interest" description="Disordered" evidence="5">
    <location>
        <begin position="304"/>
        <end position="330"/>
    </location>
</feature>
<feature type="region of interest" description="Disordered" evidence="5">
    <location>
        <begin position="437"/>
        <end position="457"/>
    </location>
</feature>
<dbReference type="Proteomes" id="UP000662466">
    <property type="component" value="Unassembled WGS sequence"/>
</dbReference>
<sequence>MSDALCGPSNALQNFQKHASVDRTLQQDRLISRRSPSQGFRSQTSSDGVLDPEFAAFESNLAGPSLPNLQHAGPFSTHTPQLPVASHAENVDWAADFQRLHISGPSYPIQQHHGPTAVPASAMSQPSWHNEFLKQQQQHPAPTQQNQQYTGGLQTSFSPHYPIHGGVMNALPAVHETATDQQHATETFDESAFEAAFEQARADMALQETKSTEEKAETASETIQPDLSTAQELPEQIKIGSDTIPQTDKSDPLSRINDADELARTAGQLLDSVSHDQSEKFRQSNFLALMRRIRDREVQIEDDEFRETSQSLHPGGKYYPGGQQQTQQQRTSIVPHPPDIVTLSDITASKESVTKMPWVPRPRNAFIMYRQHYQAAVAAQNPGLTNSGISEIIAQQWIKLPQETKDEWKALAEEEKARHQQQYPEYRYQPIEGLTRRNVSSRSSAGEPFDTGHPRISSDFERSAHRYTRCIINWGRIGRR</sequence>
<dbReference type="PROSITE" id="PS50118">
    <property type="entry name" value="HMG_BOX_2"/>
    <property type="match status" value="1"/>
</dbReference>
<dbReference type="OrthoDB" id="5407351at2759"/>
<feature type="DNA-binding region" description="HMG box" evidence="4">
    <location>
        <begin position="359"/>
        <end position="427"/>
    </location>
</feature>
<dbReference type="Gene3D" id="6.10.280.230">
    <property type="match status" value="1"/>
</dbReference>
<keyword evidence="2 4" id="KW-0238">DNA-binding</keyword>
<dbReference type="InterPro" id="IPR009071">
    <property type="entry name" value="HMG_box_dom"/>
</dbReference>
<dbReference type="EMBL" id="JACBAD010002117">
    <property type="protein sequence ID" value="KAF7115238.1"/>
    <property type="molecule type" value="Genomic_DNA"/>
</dbReference>
<organism evidence="7 9">
    <name type="scientific">Aspergillus hiratsukae</name>
    <dbReference type="NCBI Taxonomy" id="1194566"/>
    <lineage>
        <taxon>Eukaryota</taxon>
        <taxon>Fungi</taxon>
        <taxon>Dikarya</taxon>
        <taxon>Ascomycota</taxon>
        <taxon>Pezizomycotina</taxon>
        <taxon>Eurotiomycetes</taxon>
        <taxon>Eurotiomycetidae</taxon>
        <taxon>Eurotiales</taxon>
        <taxon>Aspergillaceae</taxon>
        <taxon>Aspergillus</taxon>
        <taxon>Aspergillus subgen. Fumigati</taxon>
    </lineage>
</organism>
<dbReference type="SMART" id="SM00398">
    <property type="entry name" value="HMG"/>
    <property type="match status" value="1"/>
</dbReference>
<keyword evidence="3" id="KW-0804">Transcription</keyword>
<evidence type="ECO:0000259" key="6">
    <source>
        <dbReference type="PROSITE" id="PS50118"/>
    </source>
</evidence>
<dbReference type="Proteomes" id="UP000630445">
    <property type="component" value="Unassembled WGS sequence"/>
</dbReference>
<evidence type="ECO:0000256" key="4">
    <source>
        <dbReference type="PROSITE-ProRule" id="PRU00267"/>
    </source>
</evidence>
<protein>
    <recommendedName>
        <fullName evidence="6">HMG box domain-containing protein</fullName>
    </recommendedName>
</protein>